<dbReference type="Proteomes" id="UP001319121">
    <property type="component" value="Chromosome"/>
</dbReference>
<accession>A0AAN1T1B5</accession>
<dbReference type="InterPro" id="IPR036390">
    <property type="entry name" value="WH_DNA-bd_sf"/>
</dbReference>
<evidence type="ECO:0000313" key="6">
    <source>
        <dbReference type="EMBL" id="BBJ00487.1"/>
    </source>
</evidence>
<dbReference type="GO" id="GO:0003700">
    <property type="term" value="F:DNA-binding transcription factor activity"/>
    <property type="evidence" value="ECO:0007669"/>
    <property type="project" value="InterPro"/>
</dbReference>
<dbReference type="PROSITE" id="PS50931">
    <property type="entry name" value="HTH_LYSR"/>
    <property type="match status" value="1"/>
</dbReference>
<dbReference type="Pfam" id="PF03466">
    <property type="entry name" value="LysR_substrate"/>
    <property type="match status" value="1"/>
</dbReference>
<organism evidence="6 7">
    <name type="scientific">Ferrigenium kumadai</name>
    <dbReference type="NCBI Taxonomy" id="1682490"/>
    <lineage>
        <taxon>Bacteria</taxon>
        <taxon>Pseudomonadati</taxon>
        <taxon>Pseudomonadota</taxon>
        <taxon>Betaproteobacteria</taxon>
        <taxon>Nitrosomonadales</taxon>
        <taxon>Gallionellaceae</taxon>
        <taxon>Ferrigenium</taxon>
    </lineage>
</organism>
<proteinExistence type="inferred from homology"/>
<dbReference type="Gene3D" id="1.10.10.10">
    <property type="entry name" value="Winged helix-like DNA-binding domain superfamily/Winged helix DNA-binding domain"/>
    <property type="match status" value="1"/>
</dbReference>
<dbReference type="AlphaFoldDB" id="A0AAN1T1B5"/>
<dbReference type="Pfam" id="PF00126">
    <property type="entry name" value="HTH_1"/>
    <property type="match status" value="1"/>
</dbReference>
<evidence type="ECO:0000256" key="4">
    <source>
        <dbReference type="ARBA" id="ARBA00023163"/>
    </source>
</evidence>
<dbReference type="SUPFAM" id="SSF46785">
    <property type="entry name" value="Winged helix' DNA-binding domain"/>
    <property type="match status" value="1"/>
</dbReference>
<dbReference type="InterPro" id="IPR005119">
    <property type="entry name" value="LysR_subst-bd"/>
</dbReference>
<dbReference type="GO" id="GO:0000976">
    <property type="term" value="F:transcription cis-regulatory region binding"/>
    <property type="evidence" value="ECO:0007669"/>
    <property type="project" value="TreeGrafter"/>
</dbReference>
<gene>
    <name evidence="6" type="primary">gltC</name>
    <name evidence="6" type="ORF">FGKAn22_21790</name>
</gene>
<dbReference type="PANTHER" id="PTHR30126">
    <property type="entry name" value="HTH-TYPE TRANSCRIPTIONAL REGULATOR"/>
    <property type="match status" value="1"/>
</dbReference>
<keyword evidence="7" id="KW-1185">Reference proteome</keyword>
<sequence>MGAIRTQGVLLQMSLITHDGATEMNFQQLRIIREAVRCNFNLTEVGNALFTSQSGVSKHIKDLEDELGVELFVRKGKRLLGLTEPGSELLGIVERILLDANNIKNLVEQYSKRDEGQLTVVATHTQARYSLPQVITEFKKSFPKVHLKLHQAGPNEIVTMLLNGEADIGVATEALADVTRLDSFPYYSWHHAVIVPAGHPLEKVQPLTLKDIAEYPIVTYHEGLTGRAKIDRSFADAGLSPEIVMSALDADVIKTYVELGMGIGIIASMAFNPAKDTDLRLLKCSHLFGANTTYIALRRGHYLRSFAYRFIELCSPALDEATVRAGVAPSLPIEEAD</sequence>
<evidence type="ECO:0000256" key="1">
    <source>
        <dbReference type="ARBA" id="ARBA00009437"/>
    </source>
</evidence>
<dbReference type="SUPFAM" id="SSF53850">
    <property type="entry name" value="Periplasmic binding protein-like II"/>
    <property type="match status" value="1"/>
</dbReference>
<evidence type="ECO:0000256" key="3">
    <source>
        <dbReference type="ARBA" id="ARBA00023125"/>
    </source>
</evidence>
<name>A0AAN1T1B5_9PROT</name>
<dbReference type="InterPro" id="IPR036388">
    <property type="entry name" value="WH-like_DNA-bd_sf"/>
</dbReference>
<reference evidence="6 7" key="1">
    <citation type="submission" date="2019-03" db="EMBL/GenBank/DDBJ databases">
        <title>Complete genome sequence of Ferrigenium kumadai strain An22, a microaerophilic iron-oxidizing bacterium isolated from a paddy field soil.</title>
        <authorList>
            <person name="Watanabe T."/>
            <person name="Asakawa S."/>
        </authorList>
    </citation>
    <scope>NUCLEOTIDE SEQUENCE [LARGE SCALE GENOMIC DNA]</scope>
    <source>
        <strain evidence="6 7">An22</strain>
    </source>
</reference>
<dbReference type="PRINTS" id="PR00039">
    <property type="entry name" value="HTHLYSR"/>
</dbReference>
<comment type="similarity">
    <text evidence="1">Belongs to the LysR transcriptional regulatory family.</text>
</comment>
<keyword evidence="3" id="KW-0238">DNA-binding</keyword>
<evidence type="ECO:0000313" key="7">
    <source>
        <dbReference type="Proteomes" id="UP001319121"/>
    </source>
</evidence>
<protein>
    <submittedName>
        <fullName evidence="6">Cys regulon transcriptional regulator Cbl</fullName>
    </submittedName>
</protein>
<feature type="domain" description="HTH lysR-type" evidence="5">
    <location>
        <begin position="24"/>
        <end position="82"/>
    </location>
</feature>
<dbReference type="PANTHER" id="PTHR30126:SF6">
    <property type="entry name" value="HTH-TYPE TRANSCRIPTIONAL REGULATOR CYSB-RELATED"/>
    <property type="match status" value="1"/>
</dbReference>
<dbReference type="Gene3D" id="3.40.190.10">
    <property type="entry name" value="Periplasmic binding protein-like II"/>
    <property type="match status" value="2"/>
</dbReference>
<dbReference type="CDD" id="cd08413">
    <property type="entry name" value="PBP2_CysB_like"/>
    <property type="match status" value="1"/>
</dbReference>
<dbReference type="InterPro" id="IPR037423">
    <property type="entry name" value="CysB_PBP2"/>
</dbReference>
<dbReference type="NCBIfam" id="NF009327">
    <property type="entry name" value="PRK12684.1"/>
    <property type="match status" value="1"/>
</dbReference>
<dbReference type="EMBL" id="AP019536">
    <property type="protein sequence ID" value="BBJ00487.1"/>
    <property type="molecule type" value="Genomic_DNA"/>
</dbReference>
<evidence type="ECO:0000256" key="2">
    <source>
        <dbReference type="ARBA" id="ARBA00023015"/>
    </source>
</evidence>
<evidence type="ECO:0000259" key="5">
    <source>
        <dbReference type="PROSITE" id="PS50931"/>
    </source>
</evidence>
<keyword evidence="4" id="KW-0804">Transcription</keyword>
<keyword evidence="2" id="KW-0805">Transcription regulation</keyword>
<dbReference type="GO" id="GO:0019344">
    <property type="term" value="P:cysteine biosynthetic process"/>
    <property type="evidence" value="ECO:0007669"/>
    <property type="project" value="TreeGrafter"/>
</dbReference>
<dbReference type="KEGG" id="fku:FGKAn22_21790"/>
<dbReference type="InterPro" id="IPR000847">
    <property type="entry name" value="LysR_HTH_N"/>
</dbReference>